<dbReference type="Pfam" id="PF13328">
    <property type="entry name" value="HD_4"/>
    <property type="match status" value="1"/>
</dbReference>
<evidence type="ECO:0000313" key="2">
    <source>
        <dbReference type="Proteomes" id="UP000553459"/>
    </source>
</evidence>
<organism evidence="1 2">
    <name type="scientific">Elizabethkingia argenteiflava</name>
    <dbReference type="NCBI Taxonomy" id="2681556"/>
    <lineage>
        <taxon>Bacteria</taxon>
        <taxon>Pseudomonadati</taxon>
        <taxon>Bacteroidota</taxon>
        <taxon>Flavobacteriia</taxon>
        <taxon>Flavobacteriales</taxon>
        <taxon>Weeksellaceae</taxon>
        <taxon>Elizabethkingia</taxon>
    </lineage>
</organism>
<keyword evidence="2" id="KW-1185">Reference proteome</keyword>
<reference evidence="1 2" key="1">
    <citation type="submission" date="2019-11" db="EMBL/GenBank/DDBJ databases">
        <title>Characterization of Elizabethkingia argenteiflava sp. nov., isolated from inner surface of Soybean Pods.</title>
        <authorList>
            <person name="Mo S."/>
        </authorList>
    </citation>
    <scope>NUCLEOTIDE SEQUENCE [LARGE SCALE GENOMIC DNA]</scope>
    <source>
        <strain evidence="1 2">YB22</strain>
    </source>
</reference>
<dbReference type="Gene3D" id="1.10.3210.10">
    <property type="entry name" value="Hypothetical protein af1432"/>
    <property type="match status" value="1"/>
</dbReference>
<dbReference type="SUPFAM" id="SSF109604">
    <property type="entry name" value="HD-domain/PDEase-like"/>
    <property type="match status" value="1"/>
</dbReference>
<proteinExistence type="predicted"/>
<dbReference type="EMBL" id="JAAABJ010000507">
    <property type="protein sequence ID" value="NAW51105.1"/>
    <property type="molecule type" value="Genomic_DNA"/>
</dbReference>
<accession>A0A845PTY5</accession>
<gene>
    <name evidence="1" type="ORF">GNY06_06870</name>
</gene>
<dbReference type="RefSeq" id="WP_166519390.1">
    <property type="nucleotide sequence ID" value="NZ_JAAABJ010000507.1"/>
</dbReference>
<sequence length="146" mass="16949">MTKEEQLHRAIKIAVKAHKGQKDKYDAPYINHVLRVSNMGKTLDEKIVGALHDVVEDSQISLSDLIEKGFSPHIVEAVRCITKTSEEEDYSLLIQRIETNALAIAVKINDLIDNMDLKRMPRLLTDNDLKRFNKYIKYYRYLIAKY</sequence>
<protein>
    <submittedName>
        <fullName evidence="1">HD domain-containing protein</fullName>
    </submittedName>
</protein>
<name>A0A845PTY5_9FLAO</name>
<evidence type="ECO:0000313" key="1">
    <source>
        <dbReference type="EMBL" id="NAW51105.1"/>
    </source>
</evidence>
<comment type="caution">
    <text evidence="1">The sequence shown here is derived from an EMBL/GenBank/DDBJ whole genome shotgun (WGS) entry which is preliminary data.</text>
</comment>
<dbReference type="Proteomes" id="UP000553459">
    <property type="component" value="Unassembled WGS sequence"/>
</dbReference>
<dbReference type="AlphaFoldDB" id="A0A845PTY5"/>